<keyword evidence="5" id="KW-1185">Reference proteome</keyword>
<keyword evidence="2" id="KW-0472">Membrane</keyword>
<comment type="caution">
    <text evidence="4">The sequence shown here is derived from an EMBL/GenBank/DDBJ whole genome shotgun (WGS) entry which is preliminary data.</text>
</comment>
<dbReference type="EMBL" id="JBFNQD010000002">
    <property type="protein sequence ID" value="MEW9305650.1"/>
    <property type="molecule type" value="Genomic_DNA"/>
</dbReference>
<protein>
    <submittedName>
        <fullName evidence="4">Urate hydroxylase PuuD</fullName>
    </submittedName>
</protein>
<dbReference type="Pfam" id="PF06181">
    <property type="entry name" value="Urate_ox_N"/>
    <property type="match status" value="1"/>
</dbReference>
<evidence type="ECO:0000313" key="4">
    <source>
        <dbReference type="EMBL" id="MEW9305650.1"/>
    </source>
</evidence>
<evidence type="ECO:0000256" key="2">
    <source>
        <dbReference type="SAM" id="Phobius"/>
    </source>
</evidence>
<accession>A0ABV3PJ76</accession>
<organism evidence="4 5">
    <name type="scientific">Labrys neptuniae</name>
    <dbReference type="NCBI Taxonomy" id="376174"/>
    <lineage>
        <taxon>Bacteria</taxon>
        <taxon>Pseudomonadati</taxon>
        <taxon>Pseudomonadota</taxon>
        <taxon>Alphaproteobacteria</taxon>
        <taxon>Hyphomicrobiales</taxon>
        <taxon>Xanthobacteraceae</taxon>
        <taxon>Labrys</taxon>
    </lineage>
</organism>
<keyword evidence="2" id="KW-1133">Transmembrane helix</keyword>
<dbReference type="Proteomes" id="UP001555786">
    <property type="component" value="Unassembled WGS sequence"/>
</dbReference>
<dbReference type="RefSeq" id="WP_367623638.1">
    <property type="nucleotide sequence ID" value="NZ_JBFNQD010000002.1"/>
</dbReference>
<evidence type="ECO:0000313" key="5">
    <source>
        <dbReference type="Proteomes" id="UP001555786"/>
    </source>
</evidence>
<keyword evidence="2" id="KW-0812">Transmembrane</keyword>
<feature type="transmembrane region" description="Helical" evidence="2">
    <location>
        <begin position="250"/>
        <end position="269"/>
    </location>
</feature>
<feature type="transmembrane region" description="Helical" evidence="2">
    <location>
        <begin position="114"/>
        <end position="137"/>
    </location>
</feature>
<feature type="transmembrane region" description="Helical" evidence="2">
    <location>
        <begin position="175"/>
        <end position="195"/>
    </location>
</feature>
<feature type="transmembrane region" description="Helical" evidence="2">
    <location>
        <begin position="149"/>
        <end position="169"/>
    </location>
</feature>
<gene>
    <name evidence="4" type="ORF">ABXS05_08885</name>
</gene>
<proteinExistence type="predicted"/>
<evidence type="ECO:0000259" key="3">
    <source>
        <dbReference type="Pfam" id="PF06181"/>
    </source>
</evidence>
<feature type="transmembrane region" description="Helical" evidence="2">
    <location>
        <begin position="12"/>
        <end position="32"/>
    </location>
</feature>
<name>A0ABV3PJ76_9HYPH</name>
<feature type="domain" description="Urate oxidase N-terminal" evidence="3">
    <location>
        <begin position="5"/>
        <end position="296"/>
    </location>
</feature>
<sequence>MLMTLYEWGSLMLRWAHVITGIAWIGSSFYFMHLDASMRPTPKIPAGQGGEAWEVHGGGFYQVQKYLVAPEFLPEHLTWHKWQSYSTWLTGFCLLLWVYYAQSSLLLIDPSVRVLSPAVALVVGIGGLAAGWLVYDFLCKSPIGKNETLLAGIGLVFVVFMAWFFQQMFSARGAFIHTGALMATMMSANVFFIIIPNQHKVIAALKAGQVPDPALGKAAKQRSSHNNYLTLPVLFLMLSNHYPLTYSSPYAFLVVGLILVAGALIRVFYNERHAGRGDKWWTWALAAILIFGAIWISAFRSPAFRDAFDLGAIEAPAATETALAATVPGPVHDIITSRCSMCHAETPVYQGINMPPKGVLLDSPTNIARNEHEVFVQSVMTHAMPPNNVTEMTLDERRVLRDWVLKSEKAAAQGTPVDAGKSAEAKAAEAKPVETGSGVQLAVR</sequence>
<feature type="transmembrane region" description="Helical" evidence="2">
    <location>
        <begin position="85"/>
        <end position="102"/>
    </location>
</feature>
<feature type="transmembrane region" description="Helical" evidence="2">
    <location>
        <begin position="281"/>
        <end position="299"/>
    </location>
</feature>
<reference evidence="4 5" key="1">
    <citation type="submission" date="2024-07" db="EMBL/GenBank/DDBJ databases">
        <title>Description of Labrys sedimenti sp. nov., isolated from a diclofenac-degrading enrichment culture.</title>
        <authorList>
            <person name="Tancsics A."/>
            <person name="Csepanyi A."/>
        </authorList>
    </citation>
    <scope>NUCLEOTIDE SEQUENCE [LARGE SCALE GENOMIC DNA]</scope>
    <source>
        <strain evidence="4 5">LMG 23578</strain>
    </source>
</reference>
<evidence type="ECO:0000256" key="1">
    <source>
        <dbReference type="SAM" id="MobiDB-lite"/>
    </source>
</evidence>
<feature type="compositionally biased region" description="Basic and acidic residues" evidence="1">
    <location>
        <begin position="421"/>
        <end position="432"/>
    </location>
</feature>
<feature type="region of interest" description="Disordered" evidence="1">
    <location>
        <begin position="410"/>
        <end position="444"/>
    </location>
</feature>
<dbReference type="InterPro" id="IPR010389">
    <property type="entry name" value="Urate_ox_N"/>
</dbReference>